<organism evidence="1 2">
    <name type="scientific">Rubricoccus marinus</name>
    <dbReference type="NCBI Taxonomy" id="716817"/>
    <lineage>
        <taxon>Bacteria</taxon>
        <taxon>Pseudomonadati</taxon>
        <taxon>Rhodothermota</taxon>
        <taxon>Rhodothermia</taxon>
        <taxon>Rhodothermales</taxon>
        <taxon>Rubricoccaceae</taxon>
        <taxon>Rubricoccus</taxon>
    </lineage>
</organism>
<dbReference type="InterPro" id="IPR023214">
    <property type="entry name" value="HAD_sf"/>
</dbReference>
<dbReference type="GO" id="GO:0000287">
    <property type="term" value="F:magnesium ion binding"/>
    <property type="evidence" value="ECO:0007669"/>
    <property type="project" value="TreeGrafter"/>
</dbReference>
<dbReference type="RefSeq" id="WP_179271126.1">
    <property type="nucleotide sequence ID" value="NZ_MQWB01000001.1"/>
</dbReference>
<keyword evidence="2" id="KW-1185">Reference proteome</keyword>
<evidence type="ECO:0000313" key="1">
    <source>
        <dbReference type="EMBL" id="OZC03335.1"/>
    </source>
</evidence>
<protein>
    <recommendedName>
        <fullName evidence="3">Sucrose phosphatase-like domain-containing protein</fullName>
    </recommendedName>
</protein>
<evidence type="ECO:0000313" key="2">
    <source>
        <dbReference type="Proteomes" id="UP000216446"/>
    </source>
</evidence>
<dbReference type="GO" id="GO:0016791">
    <property type="term" value="F:phosphatase activity"/>
    <property type="evidence" value="ECO:0007669"/>
    <property type="project" value="TreeGrafter"/>
</dbReference>
<dbReference type="AlphaFoldDB" id="A0A259TZY0"/>
<accession>A0A259TZY0</accession>
<dbReference type="Gene3D" id="3.40.50.1000">
    <property type="entry name" value="HAD superfamily/HAD-like"/>
    <property type="match status" value="1"/>
</dbReference>
<dbReference type="Gene3D" id="3.90.1070.10">
    <property type="match status" value="1"/>
</dbReference>
<dbReference type="Pfam" id="PF08282">
    <property type="entry name" value="Hydrolase_3"/>
    <property type="match status" value="1"/>
</dbReference>
<dbReference type="PANTHER" id="PTHR10000:SF8">
    <property type="entry name" value="HAD SUPERFAMILY HYDROLASE-LIKE, TYPE 3"/>
    <property type="match status" value="1"/>
</dbReference>
<reference evidence="1 2" key="1">
    <citation type="submission" date="2016-11" db="EMBL/GenBank/DDBJ databases">
        <title>Study of marine rhodopsin-containing bacteria.</title>
        <authorList>
            <person name="Yoshizawa S."/>
            <person name="Kumagai Y."/>
            <person name="Kogure K."/>
        </authorList>
    </citation>
    <scope>NUCLEOTIDE SEQUENCE [LARGE SCALE GENOMIC DNA]</scope>
    <source>
        <strain evidence="1 2">SG-29</strain>
    </source>
</reference>
<sequence>MIRLFLSDIDGCLSEPYRPFDLSGFARLRAWAQHAEGEEAWPRIGICSGRAYAYVEAVAQGLGLYGPALFESGGGRFDLQAASIEWNPALTPETERALDRVREFFLREVVTGAPRISLDYGKRAQAGIVSARQGECATFLPAARAFVTALHEETGIALHPFSTPWSVDVVPAELTKAQALSWVAEAEGIGLDEIAFVGDTDGDVGALLAAGRGFAPQNADPAAKEAADFVTQGGMIAGVGEAYLHCLETNGVDPVQALVSAPGLFSTDS</sequence>
<dbReference type="InterPro" id="IPR036412">
    <property type="entry name" value="HAD-like_sf"/>
</dbReference>
<dbReference type="Proteomes" id="UP000216446">
    <property type="component" value="Unassembled WGS sequence"/>
</dbReference>
<name>A0A259TZY0_9BACT</name>
<comment type="caution">
    <text evidence="1">The sequence shown here is derived from an EMBL/GenBank/DDBJ whole genome shotgun (WGS) entry which is preliminary data.</text>
</comment>
<dbReference type="InParanoid" id="A0A259TZY0"/>
<evidence type="ECO:0008006" key="3">
    <source>
        <dbReference type="Google" id="ProtNLM"/>
    </source>
</evidence>
<dbReference type="GO" id="GO:0005829">
    <property type="term" value="C:cytosol"/>
    <property type="evidence" value="ECO:0007669"/>
    <property type="project" value="TreeGrafter"/>
</dbReference>
<proteinExistence type="predicted"/>
<dbReference type="PANTHER" id="PTHR10000">
    <property type="entry name" value="PHOSPHOSERINE PHOSPHATASE"/>
    <property type="match status" value="1"/>
</dbReference>
<dbReference type="SUPFAM" id="SSF56784">
    <property type="entry name" value="HAD-like"/>
    <property type="match status" value="1"/>
</dbReference>
<gene>
    <name evidence="1" type="ORF">BSZ36_10295</name>
</gene>
<dbReference type="EMBL" id="MQWB01000001">
    <property type="protein sequence ID" value="OZC03335.1"/>
    <property type="molecule type" value="Genomic_DNA"/>
</dbReference>